<name>A0A6I8PGX4_ORNAN</name>
<keyword evidence="9" id="KW-0297">G-protein coupled receptor</keyword>
<keyword evidence="7 10" id="KW-0472">Membrane</keyword>
<dbReference type="GO" id="GO:0004930">
    <property type="term" value="F:G protein-coupled receptor activity"/>
    <property type="evidence" value="ECO:0007669"/>
    <property type="project" value="UniProtKB-KW"/>
</dbReference>
<dbReference type="FunFam" id="1.20.1070.10:FF:000008">
    <property type="entry name" value="Olfactory receptor"/>
    <property type="match status" value="1"/>
</dbReference>
<evidence type="ECO:0000313" key="12">
    <source>
        <dbReference type="Ensembl" id="ENSOANP00000051826.1"/>
    </source>
</evidence>
<reference evidence="12 13" key="1">
    <citation type="journal article" date="2008" name="Nature">
        <title>Genome analysis of the platypus reveals unique signatures of evolution.</title>
        <authorList>
            <person name="Warren W.C."/>
            <person name="Hillier L.W."/>
            <person name="Marshall Graves J.A."/>
            <person name="Birney E."/>
            <person name="Ponting C.P."/>
            <person name="Grutzner F."/>
            <person name="Belov K."/>
            <person name="Miller W."/>
            <person name="Clarke L."/>
            <person name="Chinwalla A.T."/>
            <person name="Yang S.P."/>
            <person name="Heger A."/>
            <person name="Locke D.P."/>
            <person name="Miethke P."/>
            <person name="Waters P.D."/>
            <person name="Veyrunes F."/>
            <person name="Fulton L."/>
            <person name="Fulton B."/>
            <person name="Graves T."/>
            <person name="Wallis J."/>
            <person name="Puente X.S."/>
            <person name="Lopez-Otin C."/>
            <person name="Ordonez G.R."/>
            <person name="Eichler E.E."/>
            <person name="Chen L."/>
            <person name="Cheng Z."/>
            <person name="Deakin J.E."/>
            <person name="Alsop A."/>
            <person name="Thompson K."/>
            <person name="Kirby P."/>
            <person name="Papenfuss A.T."/>
            <person name="Wakefield M.J."/>
            <person name="Olender T."/>
            <person name="Lancet D."/>
            <person name="Huttley G.A."/>
            <person name="Smit A.F."/>
            <person name="Pask A."/>
            <person name="Temple-Smith P."/>
            <person name="Batzer M.A."/>
            <person name="Walker J.A."/>
            <person name="Konkel M.K."/>
            <person name="Harris R.S."/>
            <person name="Whittington C.M."/>
            <person name="Wong E.S."/>
            <person name="Gemmell N.J."/>
            <person name="Buschiazzo E."/>
            <person name="Vargas Jentzsch I.M."/>
            <person name="Merkel A."/>
            <person name="Schmitz J."/>
            <person name="Zemann A."/>
            <person name="Churakov G."/>
            <person name="Kriegs J.O."/>
            <person name="Brosius J."/>
            <person name="Murchison E.P."/>
            <person name="Sachidanandam R."/>
            <person name="Smith C."/>
            <person name="Hannon G.J."/>
            <person name="Tsend-Ayush E."/>
            <person name="McMillan D."/>
            <person name="Attenborough R."/>
            <person name="Rens W."/>
            <person name="Ferguson-Smith M."/>
            <person name="Lefevre C.M."/>
            <person name="Sharp J.A."/>
            <person name="Nicholas K.R."/>
            <person name="Ray D.A."/>
            <person name="Kube M."/>
            <person name="Reinhardt R."/>
            <person name="Pringle T.H."/>
            <person name="Taylor J."/>
            <person name="Jones R.C."/>
            <person name="Nixon B."/>
            <person name="Dacheux J.L."/>
            <person name="Niwa H."/>
            <person name="Sekita Y."/>
            <person name="Huang X."/>
            <person name="Stark A."/>
            <person name="Kheradpour P."/>
            <person name="Kellis M."/>
            <person name="Flicek P."/>
            <person name="Chen Y."/>
            <person name="Webber C."/>
            <person name="Hardison R."/>
            <person name="Nelson J."/>
            <person name="Hallsworth-Pepin K."/>
            <person name="Delehaunty K."/>
            <person name="Markovic C."/>
            <person name="Minx P."/>
            <person name="Feng Y."/>
            <person name="Kremitzki C."/>
            <person name="Mitreva M."/>
            <person name="Glasscock J."/>
            <person name="Wylie T."/>
            <person name="Wohldmann P."/>
            <person name="Thiru P."/>
            <person name="Nhan M.N."/>
            <person name="Pohl C.S."/>
            <person name="Smith S.M."/>
            <person name="Hou S."/>
            <person name="Nefedov M."/>
            <person name="de Jong P.J."/>
            <person name="Renfree M.B."/>
            <person name="Mardis E.R."/>
            <person name="Wilson R.K."/>
        </authorList>
    </citation>
    <scope>NUCLEOTIDE SEQUENCE [LARGE SCALE GENOMIC DNA]</scope>
    <source>
        <strain evidence="12 13">Glennie</strain>
    </source>
</reference>
<keyword evidence="3 10" id="KW-0716">Sensory transduction</keyword>
<dbReference type="GO" id="GO:0005886">
    <property type="term" value="C:plasma membrane"/>
    <property type="evidence" value="ECO:0000318"/>
    <property type="project" value="GO_Central"/>
</dbReference>
<sequence length="332" mass="37133">MERGNETSMDEFILLGLFPEFRHRTFLISVILLIYIVALAGNTVLILLIWVDLGLHTPMYFLLSQLSLMDLAYISTTVPKMTADFFSGKRNISLIGCGAQIFFFFTLGGTECLLLTLMSYDRYVAVCHPLRYPVLMNHGVCLQMAAGTWLGCVVNSLAHTIYTMIVPSCGPREIHHFFCEISAVLKLSCGNTSAYELAVFAMGVVFLLVPFVLILVSYALVFLSVLRMDSREGRKKALATCSSHLTVVALYFAPNIFIYMTPGNAHSPEQDQAVSVFCTILTPLLNPLIYSLRNKEVLGALFMISMCTGKRSYKNRSFPLRILFHFVLSVKL</sequence>
<reference evidence="12" key="2">
    <citation type="submission" date="2025-08" db="UniProtKB">
        <authorList>
            <consortium name="Ensembl"/>
        </authorList>
    </citation>
    <scope>IDENTIFICATION</scope>
    <source>
        <strain evidence="12">Glennie</strain>
    </source>
</reference>
<evidence type="ECO:0000256" key="4">
    <source>
        <dbReference type="ARBA" id="ARBA00022692"/>
    </source>
</evidence>
<evidence type="ECO:0000256" key="9">
    <source>
        <dbReference type="RuleBase" id="RU000688"/>
    </source>
</evidence>
<dbReference type="CDD" id="cd15421">
    <property type="entry name" value="7tmA_OR2T-like"/>
    <property type="match status" value="1"/>
</dbReference>
<evidence type="ECO:0000256" key="5">
    <source>
        <dbReference type="ARBA" id="ARBA00022725"/>
    </source>
</evidence>
<feature type="domain" description="G-protein coupled receptors family 1 profile" evidence="11">
    <location>
        <begin position="41"/>
        <end position="290"/>
    </location>
</feature>
<evidence type="ECO:0000313" key="13">
    <source>
        <dbReference type="Proteomes" id="UP000002279"/>
    </source>
</evidence>
<evidence type="ECO:0000256" key="10">
    <source>
        <dbReference type="RuleBase" id="RU363047"/>
    </source>
</evidence>
<dbReference type="Bgee" id="ENSOANG00000043465">
    <property type="expression patterns" value="Expressed in ovary and 1 other cell type or tissue"/>
</dbReference>
<keyword evidence="4 9" id="KW-0812">Transmembrane</keyword>
<dbReference type="PRINTS" id="PR00237">
    <property type="entry name" value="GPCRRHODOPSN"/>
</dbReference>
<feature type="transmembrane region" description="Helical" evidence="10">
    <location>
        <begin position="94"/>
        <end position="120"/>
    </location>
</feature>
<organism evidence="12 13">
    <name type="scientific">Ornithorhynchus anatinus</name>
    <name type="common">Duckbill platypus</name>
    <dbReference type="NCBI Taxonomy" id="9258"/>
    <lineage>
        <taxon>Eukaryota</taxon>
        <taxon>Metazoa</taxon>
        <taxon>Chordata</taxon>
        <taxon>Craniata</taxon>
        <taxon>Vertebrata</taxon>
        <taxon>Euteleostomi</taxon>
        <taxon>Mammalia</taxon>
        <taxon>Monotremata</taxon>
        <taxon>Ornithorhynchidae</taxon>
        <taxon>Ornithorhynchus</taxon>
    </lineage>
</organism>
<dbReference type="InterPro" id="IPR000276">
    <property type="entry name" value="GPCR_Rhodpsn"/>
</dbReference>
<dbReference type="SUPFAM" id="SSF81321">
    <property type="entry name" value="Family A G protein-coupled receptor-like"/>
    <property type="match status" value="1"/>
</dbReference>
<keyword evidence="8 9" id="KW-0807">Transducer</keyword>
<dbReference type="OMA" id="HTIYTMI"/>
<feature type="transmembrane region" description="Helical" evidence="10">
    <location>
        <begin position="272"/>
        <end position="292"/>
    </location>
</feature>
<keyword evidence="6 10" id="KW-1133">Transmembrane helix</keyword>
<dbReference type="Ensembl" id="ENSOANT00000059329.1">
    <property type="protein sequence ID" value="ENSOANP00000051826.1"/>
    <property type="gene ID" value="ENSOANG00000043465.1"/>
</dbReference>
<dbReference type="Proteomes" id="UP000002279">
    <property type="component" value="Chromosome X3"/>
</dbReference>
<dbReference type="PROSITE" id="PS50262">
    <property type="entry name" value="G_PROTEIN_RECEP_F1_2"/>
    <property type="match status" value="1"/>
</dbReference>
<dbReference type="InterPro" id="IPR017452">
    <property type="entry name" value="GPCR_Rhodpsn_7TM"/>
</dbReference>
<feature type="transmembrane region" description="Helical" evidence="10">
    <location>
        <begin position="237"/>
        <end position="260"/>
    </location>
</feature>
<accession>A0A6I8PGX4</accession>
<evidence type="ECO:0000256" key="6">
    <source>
        <dbReference type="ARBA" id="ARBA00022989"/>
    </source>
</evidence>
<evidence type="ECO:0000256" key="3">
    <source>
        <dbReference type="ARBA" id="ARBA00022606"/>
    </source>
</evidence>
<keyword evidence="13" id="KW-1185">Reference proteome</keyword>
<comment type="similarity">
    <text evidence="9">Belongs to the G-protein coupled receptor 1 family.</text>
</comment>
<dbReference type="Gene3D" id="1.20.1070.10">
    <property type="entry name" value="Rhodopsin 7-helix transmembrane proteins"/>
    <property type="match status" value="1"/>
</dbReference>
<keyword evidence="9" id="KW-0675">Receptor</keyword>
<dbReference type="GO" id="GO:0004984">
    <property type="term" value="F:olfactory receptor activity"/>
    <property type="evidence" value="ECO:0000318"/>
    <property type="project" value="GO_Central"/>
</dbReference>
<dbReference type="PRINTS" id="PR00245">
    <property type="entry name" value="OLFACTORYR"/>
</dbReference>
<dbReference type="AlphaFoldDB" id="A0A6I8PGX4"/>
<reference evidence="12" key="3">
    <citation type="submission" date="2025-09" db="UniProtKB">
        <authorList>
            <consortium name="Ensembl"/>
        </authorList>
    </citation>
    <scope>IDENTIFICATION</scope>
    <source>
        <strain evidence="12">Glennie</strain>
    </source>
</reference>
<dbReference type="PANTHER" id="PTHR26453">
    <property type="entry name" value="OLFACTORY RECEPTOR"/>
    <property type="match status" value="1"/>
</dbReference>
<dbReference type="Pfam" id="PF13853">
    <property type="entry name" value="7tm_4"/>
    <property type="match status" value="1"/>
</dbReference>
<evidence type="ECO:0000256" key="7">
    <source>
        <dbReference type="ARBA" id="ARBA00023136"/>
    </source>
</evidence>
<keyword evidence="2 10" id="KW-1003">Cell membrane</keyword>
<dbReference type="PROSITE" id="PS00237">
    <property type="entry name" value="G_PROTEIN_RECEP_F1_1"/>
    <property type="match status" value="1"/>
</dbReference>
<evidence type="ECO:0000259" key="11">
    <source>
        <dbReference type="PROSITE" id="PS50262"/>
    </source>
</evidence>
<proteinExistence type="inferred from homology"/>
<dbReference type="GeneTree" id="ENSGT01150000286990"/>
<evidence type="ECO:0000256" key="2">
    <source>
        <dbReference type="ARBA" id="ARBA00022475"/>
    </source>
</evidence>
<dbReference type="GO" id="GO:0050911">
    <property type="term" value="P:detection of chemical stimulus involved in sensory perception of smell"/>
    <property type="evidence" value="ECO:0000318"/>
    <property type="project" value="GO_Central"/>
</dbReference>
<evidence type="ECO:0000256" key="8">
    <source>
        <dbReference type="ARBA" id="ARBA00023224"/>
    </source>
</evidence>
<feature type="transmembrane region" description="Helical" evidence="10">
    <location>
        <begin position="26"/>
        <end position="51"/>
    </location>
</feature>
<dbReference type="InterPro" id="IPR000725">
    <property type="entry name" value="Olfact_rcpt"/>
</dbReference>
<dbReference type="InParanoid" id="A0A6I8PGX4"/>
<keyword evidence="5 10" id="KW-0552">Olfaction</keyword>
<evidence type="ECO:0000256" key="1">
    <source>
        <dbReference type="ARBA" id="ARBA00004651"/>
    </source>
</evidence>
<feature type="transmembrane region" description="Helical" evidence="10">
    <location>
        <begin position="197"/>
        <end position="225"/>
    </location>
</feature>
<comment type="subcellular location">
    <subcellularLocation>
        <location evidence="1 10">Cell membrane</location>
        <topology evidence="1 10">Multi-pass membrane protein</topology>
    </subcellularLocation>
</comment>
<protein>
    <recommendedName>
        <fullName evidence="10">Olfactory receptor</fullName>
    </recommendedName>
</protein>